<evidence type="ECO:0000256" key="9">
    <source>
        <dbReference type="ARBA" id="ARBA00049244"/>
    </source>
</evidence>
<dbReference type="InterPro" id="IPR016195">
    <property type="entry name" value="Pol/histidinol_Pase-like"/>
</dbReference>
<keyword evidence="4" id="KW-0963">Cytoplasm</keyword>
<dbReference type="Proteomes" id="UP000004956">
    <property type="component" value="Unassembled WGS sequence"/>
</dbReference>
<dbReference type="InterPro" id="IPR004365">
    <property type="entry name" value="NA-bd_OB_tRNA"/>
</dbReference>
<dbReference type="InterPro" id="IPR003141">
    <property type="entry name" value="Pol/His_phosphatase_N"/>
</dbReference>
<dbReference type="HOGENOM" id="CLU_001600_0_2_4"/>
<feature type="domain" description="Polymerase/histidinol phosphatase N-terminal" evidence="10">
    <location>
        <begin position="7"/>
        <end position="74"/>
    </location>
</feature>
<dbReference type="PANTHER" id="PTHR32294:SF0">
    <property type="entry name" value="DNA POLYMERASE III SUBUNIT ALPHA"/>
    <property type="match status" value="1"/>
</dbReference>
<dbReference type="InterPro" id="IPR004805">
    <property type="entry name" value="DnaE2/DnaE/PolC"/>
</dbReference>
<evidence type="ECO:0000256" key="4">
    <source>
        <dbReference type="ARBA" id="ARBA00022490"/>
    </source>
</evidence>
<proteinExistence type="predicted"/>
<keyword evidence="7" id="KW-0235">DNA replication</keyword>
<reference evidence="11 12" key="1">
    <citation type="submission" date="2011-11" db="EMBL/GenBank/DDBJ databases">
        <authorList>
            <person name="Weinstock G."/>
            <person name="Sodergren E."/>
            <person name="Clifton S."/>
            <person name="Fulton L."/>
            <person name="Fulton B."/>
            <person name="Courtney L."/>
            <person name="Fronick C."/>
            <person name="Harrison M."/>
            <person name="Strong C."/>
            <person name="Farmer C."/>
            <person name="Delahaunty K."/>
            <person name="Markovic C."/>
            <person name="Hall O."/>
            <person name="Minx P."/>
            <person name="Tomlinson C."/>
            <person name="Mitreva M."/>
            <person name="Hou S."/>
            <person name="Chen J."/>
            <person name="Wollam A."/>
            <person name="Pepin K.H."/>
            <person name="Johnson M."/>
            <person name="Bhonagiri V."/>
            <person name="Zhang X."/>
            <person name="Suruliraj S."/>
            <person name="Warren W."/>
            <person name="Chinwalla A."/>
            <person name="Mardis E.R."/>
            <person name="Wilson R.K."/>
        </authorList>
    </citation>
    <scope>NUCLEOTIDE SEQUENCE [LARGE SCALE GENOMIC DNA]</scope>
    <source>
        <strain evidence="11 12">YIT 11816</strain>
    </source>
</reference>
<comment type="caution">
    <text evidence="11">The sequence shown here is derived from an EMBL/GenBank/DDBJ whole genome shotgun (WGS) entry which is preliminary data.</text>
</comment>
<dbReference type="GO" id="GO:0003887">
    <property type="term" value="F:DNA-directed DNA polymerase activity"/>
    <property type="evidence" value="ECO:0007669"/>
    <property type="project" value="UniProtKB-KW"/>
</dbReference>
<evidence type="ECO:0000313" key="11">
    <source>
        <dbReference type="EMBL" id="EHY30921.1"/>
    </source>
</evidence>
<evidence type="ECO:0000256" key="3">
    <source>
        <dbReference type="ARBA" id="ARBA00019114"/>
    </source>
</evidence>
<dbReference type="GO" id="GO:0006260">
    <property type="term" value="P:DNA replication"/>
    <property type="evidence" value="ECO:0007669"/>
    <property type="project" value="UniProtKB-KW"/>
</dbReference>
<dbReference type="CDD" id="cd07433">
    <property type="entry name" value="PHP_PolIIIA_DnaE1"/>
    <property type="match status" value="1"/>
</dbReference>
<dbReference type="SUPFAM" id="SSF89550">
    <property type="entry name" value="PHP domain-like"/>
    <property type="match status" value="1"/>
</dbReference>
<dbReference type="SMART" id="SM00481">
    <property type="entry name" value="POLIIIAc"/>
    <property type="match status" value="1"/>
</dbReference>
<dbReference type="GO" id="GO:0008408">
    <property type="term" value="F:3'-5' exonuclease activity"/>
    <property type="evidence" value="ECO:0007669"/>
    <property type="project" value="InterPro"/>
</dbReference>
<evidence type="ECO:0000256" key="6">
    <source>
        <dbReference type="ARBA" id="ARBA00022695"/>
    </source>
</evidence>
<comment type="catalytic activity">
    <reaction evidence="9">
        <text>DNA(n) + a 2'-deoxyribonucleoside 5'-triphosphate = DNA(n+1) + diphosphate</text>
        <dbReference type="Rhea" id="RHEA:22508"/>
        <dbReference type="Rhea" id="RHEA-COMP:17339"/>
        <dbReference type="Rhea" id="RHEA-COMP:17340"/>
        <dbReference type="ChEBI" id="CHEBI:33019"/>
        <dbReference type="ChEBI" id="CHEBI:61560"/>
        <dbReference type="ChEBI" id="CHEBI:173112"/>
        <dbReference type="EC" id="2.7.7.7"/>
    </reaction>
</comment>
<dbReference type="Gene3D" id="1.10.10.1600">
    <property type="entry name" value="Bacterial DNA polymerase III alpha subunit, thumb domain"/>
    <property type="match status" value="1"/>
</dbReference>
<dbReference type="Pfam" id="PF14579">
    <property type="entry name" value="HHH_6"/>
    <property type="match status" value="1"/>
</dbReference>
<dbReference type="GO" id="GO:0005737">
    <property type="term" value="C:cytoplasm"/>
    <property type="evidence" value="ECO:0007669"/>
    <property type="project" value="UniProtKB-SubCell"/>
</dbReference>
<dbReference type="Pfam" id="PF02811">
    <property type="entry name" value="PHP"/>
    <property type="match status" value="1"/>
</dbReference>
<evidence type="ECO:0000256" key="5">
    <source>
        <dbReference type="ARBA" id="ARBA00022679"/>
    </source>
</evidence>
<dbReference type="RefSeq" id="WP_008542801.1">
    <property type="nucleotide sequence ID" value="NZ_JH604988.1"/>
</dbReference>
<dbReference type="NCBIfam" id="NF004226">
    <property type="entry name" value="PRK05673.1"/>
    <property type="match status" value="1"/>
</dbReference>
<dbReference type="InterPro" id="IPR004013">
    <property type="entry name" value="PHP_dom"/>
</dbReference>
<gene>
    <name evidence="11" type="ORF">HMPREF9440_01720</name>
</gene>
<evidence type="ECO:0000256" key="8">
    <source>
        <dbReference type="ARBA" id="ARBA00022932"/>
    </source>
</evidence>
<dbReference type="CDD" id="cd04485">
    <property type="entry name" value="DnaE_OBF"/>
    <property type="match status" value="1"/>
</dbReference>
<dbReference type="InterPro" id="IPR029460">
    <property type="entry name" value="DNAPol_HHH"/>
</dbReference>
<dbReference type="Pfam" id="PF01336">
    <property type="entry name" value="tRNA_anti-codon"/>
    <property type="match status" value="1"/>
</dbReference>
<evidence type="ECO:0000313" key="12">
    <source>
        <dbReference type="Proteomes" id="UP000004956"/>
    </source>
</evidence>
<keyword evidence="6" id="KW-0548">Nucleotidyltransferase</keyword>
<protein>
    <recommendedName>
        <fullName evidence="3">DNA polymerase III subunit alpha</fullName>
        <ecNumber evidence="2">2.7.7.7</ecNumber>
    </recommendedName>
</protein>
<dbReference type="EMBL" id="AFBQ01000259">
    <property type="protein sequence ID" value="EHY30921.1"/>
    <property type="molecule type" value="Genomic_DNA"/>
</dbReference>
<evidence type="ECO:0000256" key="1">
    <source>
        <dbReference type="ARBA" id="ARBA00004496"/>
    </source>
</evidence>
<comment type="subcellular location">
    <subcellularLocation>
        <location evidence="1">Cytoplasm</location>
    </subcellularLocation>
</comment>
<keyword evidence="12" id="KW-1185">Reference proteome</keyword>
<dbReference type="Gene3D" id="3.20.20.140">
    <property type="entry name" value="Metal-dependent hydrolases"/>
    <property type="match status" value="1"/>
</dbReference>
<dbReference type="Gene3D" id="1.10.150.870">
    <property type="match status" value="1"/>
</dbReference>
<dbReference type="NCBIfam" id="TIGR00594">
    <property type="entry name" value="polc"/>
    <property type="match status" value="1"/>
</dbReference>
<dbReference type="InterPro" id="IPR040982">
    <property type="entry name" value="DNA_pol3_finger"/>
</dbReference>
<dbReference type="AlphaFoldDB" id="H3KG45"/>
<keyword evidence="5" id="KW-0808">Transferase</keyword>
<evidence type="ECO:0000259" key="10">
    <source>
        <dbReference type="SMART" id="SM00481"/>
    </source>
</evidence>
<sequence length="1145" mass="127555">MAEPKFVHLRLHSEYSVTDGIVRIDPAIHKMMERGGGALALTDLMNIFGGLRFYTHALAAGLKPILGCDLKIRNGNDAAKPYRMGVLCMNREGYHSLSVLLTKAFLTDDDAFRGQIDPKWFEKGGDAGLIALSGGAEGELGALLLNKRWKLADEAAQRWKRIFGDRFYVEVQRAGRHGDDLATARLANLAVEHGIAVVATHPVQFLDPEDFEAHEVRTSIAEGYTLQDPRRTKRYSPEQYLKTEEEMIELFADMPAAVANSVEIAKRCNLDGVLSKPQLPLFPTPDGMSLDDYIDLLSHQGLERRLEFLYPDEKVRNEKRPAYEERLTYELGIIKGMKFPGYFLIVQDFINWSKKNGIPVGPGRGSGAGSLVAYSLGITDLDPLHFDLLFERFLNPERVSMPDFDVDFCQYNRDRTIDYVKRTYGAEAVSQIVTFGTLGAKAVVRDVGRALDVPYMKTDALAKLIPQQPGKNITLDDALRDVPEFKEAVESDDEYREILRLAKPLEGLTRNLGMHAGGVLIAPGRLTDFCPLYNPDGKPENTVCQFDKKDVENVGLVKFDFLGLTTLSIITRAVSYIDKLHPEAKFDIDRIPVDDAETYALFQNANTEAVFQFESEGMRALLKQAKPDRLEDLVALNALYRPGPMDLIPSFIARKFGREKVEYLDPRMESVLAETYGIMVYQEQVMRVAQVVGGYSLGGADLLRRAMGKKNVEEMKRQRAVFTQGAGERGVSEETATEIFNLMEKFAGYGFNKSHAAAYSYVAYQTAYLKTHHIAAFMAANLCMVMDQSEKIKKLIDDAAENGVKLLPPDVNESEWFFVPPDEKSIRFGLGGIKGMARTVADDIVAARKKGGPFVDIFDFAARVPGMNGRFLDGLIRAGAFDSIDPDRGKLHANKEQAIRASQTIRASEGQGSLFDEPGETVRIVNWLPAAAWSMRRKLAEEKSALGYWLSGHLYDAYREELKSFAPKSLKDIVPGGRAASKMAGIISSVRQVQSKRGPMGIVTIDDGTAVVDLMCFGEVWSKYRRQLTPDAVVCVTGRARYDEFSKRLSVSLDDVMTVDKFRVGHCRFMEVEVRDDAARQELTDVKSICAGYAKAGTEGVQIALRLHTKASEGLVFVPMEAAQTEELAGKLREQRAVAHVRFIY</sequence>
<dbReference type="OrthoDB" id="9803237at2"/>
<dbReference type="STRING" id="762967.HMPREF9440_01720"/>
<dbReference type="PATRIC" id="fig|762967.3.peg.1353"/>
<keyword evidence="8" id="KW-0239">DNA-directed DNA polymerase</keyword>
<dbReference type="InterPro" id="IPR041931">
    <property type="entry name" value="DNA_pol3_alpha_thumb_dom"/>
</dbReference>
<dbReference type="InterPro" id="IPR011708">
    <property type="entry name" value="DNA_pol3_alpha_NTPase_dom"/>
</dbReference>
<dbReference type="Pfam" id="PF07733">
    <property type="entry name" value="DNA_pol3_alpha"/>
    <property type="match status" value="1"/>
</dbReference>
<accession>H3KG45</accession>
<evidence type="ECO:0000256" key="2">
    <source>
        <dbReference type="ARBA" id="ARBA00012417"/>
    </source>
</evidence>
<dbReference type="EC" id="2.7.7.7" evidence="2"/>
<organism evidence="11 12">
    <name type="scientific">Sutterella parvirubra YIT 11816</name>
    <dbReference type="NCBI Taxonomy" id="762967"/>
    <lineage>
        <taxon>Bacteria</taxon>
        <taxon>Pseudomonadati</taxon>
        <taxon>Pseudomonadota</taxon>
        <taxon>Betaproteobacteria</taxon>
        <taxon>Burkholderiales</taxon>
        <taxon>Sutterellaceae</taxon>
        <taxon>Sutterella</taxon>
    </lineage>
</organism>
<dbReference type="GO" id="GO:0003676">
    <property type="term" value="F:nucleic acid binding"/>
    <property type="evidence" value="ECO:0007669"/>
    <property type="project" value="InterPro"/>
</dbReference>
<name>H3KG45_9BURK</name>
<dbReference type="InterPro" id="IPR049821">
    <property type="entry name" value="PolIIIA_DnaE1_PHP"/>
</dbReference>
<evidence type="ECO:0000256" key="7">
    <source>
        <dbReference type="ARBA" id="ARBA00022705"/>
    </source>
</evidence>
<dbReference type="PANTHER" id="PTHR32294">
    <property type="entry name" value="DNA POLYMERASE III SUBUNIT ALPHA"/>
    <property type="match status" value="1"/>
</dbReference>
<dbReference type="Pfam" id="PF17657">
    <property type="entry name" value="DNA_pol3_finger"/>
    <property type="match status" value="1"/>
</dbReference>